<evidence type="ECO:0000313" key="3">
    <source>
        <dbReference type="EMBL" id="GID55666.1"/>
    </source>
</evidence>
<evidence type="ECO:0008006" key="5">
    <source>
        <dbReference type="Google" id="ProtNLM"/>
    </source>
</evidence>
<comment type="caution">
    <text evidence="3">The sequence shown here is derived from an EMBL/GenBank/DDBJ whole genome shotgun (WGS) entry which is preliminary data.</text>
</comment>
<protein>
    <recommendedName>
        <fullName evidence="5">Secreted protein</fullName>
    </recommendedName>
</protein>
<evidence type="ECO:0000256" key="2">
    <source>
        <dbReference type="SAM" id="SignalP"/>
    </source>
</evidence>
<keyword evidence="1" id="KW-0175">Coiled coil</keyword>
<evidence type="ECO:0000313" key="4">
    <source>
        <dbReference type="Proteomes" id="UP000612282"/>
    </source>
</evidence>
<dbReference type="Proteomes" id="UP000612282">
    <property type="component" value="Unassembled WGS sequence"/>
</dbReference>
<name>A0ABQ3XB10_9ACTN</name>
<organism evidence="3 4">
    <name type="scientific">Actinoplanes couchii</name>
    <dbReference type="NCBI Taxonomy" id="403638"/>
    <lineage>
        <taxon>Bacteria</taxon>
        <taxon>Bacillati</taxon>
        <taxon>Actinomycetota</taxon>
        <taxon>Actinomycetes</taxon>
        <taxon>Micromonosporales</taxon>
        <taxon>Micromonosporaceae</taxon>
        <taxon>Actinoplanes</taxon>
    </lineage>
</organism>
<proteinExistence type="predicted"/>
<evidence type="ECO:0000256" key="1">
    <source>
        <dbReference type="SAM" id="Coils"/>
    </source>
</evidence>
<dbReference type="EMBL" id="BOMG01000052">
    <property type="protein sequence ID" value="GID55666.1"/>
    <property type="molecule type" value="Genomic_DNA"/>
</dbReference>
<feature type="chain" id="PRO_5045276670" description="Secreted protein" evidence="2">
    <location>
        <begin position="29"/>
        <end position="324"/>
    </location>
</feature>
<dbReference type="RefSeq" id="WP_239145299.1">
    <property type="nucleotide sequence ID" value="NZ_BAAAQE010000027.1"/>
</dbReference>
<keyword evidence="4" id="KW-1185">Reference proteome</keyword>
<gene>
    <name evidence="3" type="ORF">Aco03nite_040700</name>
</gene>
<reference evidence="3 4" key="1">
    <citation type="submission" date="2021-01" db="EMBL/GenBank/DDBJ databases">
        <title>Whole genome shotgun sequence of Actinoplanes couchii NBRC 106145.</title>
        <authorList>
            <person name="Komaki H."/>
            <person name="Tamura T."/>
        </authorList>
    </citation>
    <scope>NUCLEOTIDE SEQUENCE [LARGE SCALE GENOMIC DNA]</scope>
    <source>
        <strain evidence="3 4">NBRC 106145</strain>
    </source>
</reference>
<feature type="signal peptide" evidence="2">
    <location>
        <begin position="1"/>
        <end position="28"/>
    </location>
</feature>
<sequence>MRRKLVITAGLAATMVSAGIGIASAAEAAVPTVNCPQVYIKVNVPAQAQAEVDNNLKLLDQQINEANNRIAATVGQGGPQFIQNAILGPLKDKRLAAISRIETAISRNAARPDLNAAGLATCSLNQNGGAVPVVTTPAAAEPGNNLGILTDTCDTSNLPAHDGFQTGNKCVSTEFGEVANANRNATLLITSAPSQVNRNQPFQIKVSTRNLIRDRFLAAGQGGYYVESSVLQNGITRGHFHTACRILDSTNQAPAPDPVPGFFVATEDGRGNNAPDTITIQVPGLAQSGTFQCSSWAGDGSHRIPMMQRANQTPALDSVRVRVR</sequence>
<accession>A0ABQ3XB10</accession>
<feature type="coiled-coil region" evidence="1">
    <location>
        <begin position="49"/>
        <end position="76"/>
    </location>
</feature>
<keyword evidence="2" id="KW-0732">Signal</keyword>